<dbReference type="EMBL" id="CAJPWZ010002199">
    <property type="protein sequence ID" value="CAG2233086.1"/>
    <property type="molecule type" value="Genomic_DNA"/>
</dbReference>
<name>A0A8S3THS4_MYTED</name>
<organism evidence="1 2">
    <name type="scientific">Mytilus edulis</name>
    <name type="common">Blue mussel</name>
    <dbReference type="NCBI Taxonomy" id="6550"/>
    <lineage>
        <taxon>Eukaryota</taxon>
        <taxon>Metazoa</taxon>
        <taxon>Spiralia</taxon>
        <taxon>Lophotrochozoa</taxon>
        <taxon>Mollusca</taxon>
        <taxon>Bivalvia</taxon>
        <taxon>Autobranchia</taxon>
        <taxon>Pteriomorphia</taxon>
        <taxon>Mytilida</taxon>
        <taxon>Mytiloidea</taxon>
        <taxon>Mytilidae</taxon>
        <taxon>Mytilinae</taxon>
        <taxon>Mytilus</taxon>
    </lineage>
</organism>
<gene>
    <name evidence="1" type="ORF">MEDL_45756</name>
</gene>
<evidence type="ECO:0000313" key="1">
    <source>
        <dbReference type="EMBL" id="CAG2233086.1"/>
    </source>
</evidence>
<dbReference type="PANTHER" id="PTHR43515:SF1">
    <property type="entry name" value="THREONINE SYNTHASE-LIKE 1"/>
    <property type="match status" value="1"/>
</dbReference>
<dbReference type="GO" id="GO:0005737">
    <property type="term" value="C:cytoplasm"/>
    <property type="evidence" value="ECO:0007669"/>
    <property type="project" value="TreeGrafter"/>
</dbReference>
<reference evidence="1" key="1">
    <citation type="submission" date="2021-03" db="EMBL/GenBank/DDBJ databases">
        <authorList>
            <person name="Bekaert M."/>
        </authorList>
    </citation>
    <scope>NUCLEOTIDE SEQUENCE</scope>
</reference>
<evidence type="ECO:0000313" key="2">
    <source>
        <dbReference type="Proteomes" id="UP000683360"/>
    </source>
</evidence>
<dbReference type="SUPFAM" id="SSF53686">
    <property type="entry name" value="Tryptophan synthase beta subunit-like PLP-dependent enzymes"/>
    <property type="match status" value="1"/>
</dbReference>
<comment type="caution">
    <text evidence="1">The sequence shown here is derived from an EMBL/GenBank/DDBJ whole genome shotgun (WGS) entry which is preliminary data.</text>
</comment>
<sequence length="342" mass="38580">MLPQFFVHALQMLGQTSTRYLILVATSGDTGGAVLMDFLNMQVDRASDAANSINWGRLLPQIVYHASAYLDLVKERVIAVGDEIDVCIPTGNFGNILAAYYAKEMGIPIKRFICASNANNVLTEFINTGRYDIQRRRLVKTISPAIDILVSSNLERYLYHVSNENSYLVNSCFGSLSAQKCFEVPPDILKKMKSMFIADWCSEEKCHSTIKDTLKRTGYMLDPHTAVAKAVGDRFNNGKRPMVIASTAHCDKFAPEIMSFMGKAESKDDLASMFKTLQEMRSNPQPHHLLEKYMHHERVHNTVVNADYKEVVNQRVPHFFLLTSGLEDLKGKHVNIQLKQIN</sequence>
<accession>A0A8S3THS4</accession>
<dbReference type="InterPro" id="IPR036052">
    <property type="entry name" value="TrpB-like_PALP_sf"/>
</dbReference>
<dbReference type="AlphaFoldDB" id="A0A8S3THS4"/>
<dbReference type="Proteomes" id="UP000683360">
    <property type="component" value="Unassembled WGS sequence"/>
</dbReference>
<proteinExistence type="predicted"/>
<dbReference type="PANTHER" id="PTHR43515">
    <property type="entry name" value="THREONINE SYNTHASE-LIKE 1"/>
    <property type="match status" value="1"/>
</dbReference>
<dbReference type="Gene3D" id="3.40.50.1100">
    <property type="match status" value="2"/>
</dbReference>
<protein>
    <submittedName>
        <fullName evidence="1">Threonine synthase-like 1</fullName>
    </submittedName>
</protein>
<keyword evidence="2" id="KW-1185">Reference proteome</keyword>
<dbReference type="OrthoDB" id="5203861at2759"/>